<dbReference type="RefSeq" id="XP_023819615.1">
    <property type="nucleotide sequence ID" value="XM_023963847.1"/>
</dbReference>
<evidence type="ECO:0000256" key="2">
    <source>
        <dbReference type="ARBA" id="ARBA00005771"/>
    </source>
</evidence>
<keyword evidence="9" id="KW-1185">Reference proteome</keyword>
<dbReference type="FunFam" id="3.40.50.300:FF:000433">
    <property type="entry name" value="Estrogen sulfotransferase"/>
    <property type="match status" value="1"/>
</dbReference>
<dbReference type="InParanoid" id="A0A3B3I5R4"/>
<dbReference type="Pfam" id="PF00685">
    <property type="entry name" value="Sulfotransfer_1"/>
    <property type="match status" value="1"/>
</dbReference>
<evidence type="ECO:0000256" key="5">
    <source>
        <dbReference type="ARBA" id="ARBA00022939"/>
    </source>
</evidence>
<feature type="domain" description="Sulfotransferase" evidence="7">
    <location>
        <begin position="36"/>
        <end position="278"/>
    </location>
</feature>
<evidence type="ECO:0000313" key="8">
    <source>
        <dbReference type="Ensembl" id="ENSORLP00000039372.1"/>
    </source>
</evidence>
<proteinExistence type="inferred from homology"/>
<dbReference type="InterPro" id="IPR027417">
    <property type="entry name" value="P-loop_NTPase"/>
</dbReference>
<organism evidence="8 9">
    <name type="scientific">Oryzias latipes</name>
    <name type="common">Japanese rice fish</name>
    <name type="synonym">Japanese killifish</name>
    <dbReference type="NCBI Taxonomy" id="8090"/>
    <lineage>
        <taxon>Eukaryota</taxon>
        <taxon>Metazoa</taxon>
        <taxon>Chordata</taxon>
        <taxon>Craniata</taxon>
        <taxon>Vertebrata</taxon>
        <taxon>Euteleostomi</taxon>
        <taxon>Actinopterygii</taxon>
        <taxon>Neopterygii</taxon>
        <taxon>Teleostei</taxon>
        <taxon>Neoteleostei</taxon>
        <taxon>Acanthomorphata</taxon>
        <taxon>Ovalentaria</taxon>
        <taxon>Atherinomorphae</taxon>
        <taxon>Beloniformes</taxon>
        <taxon>Adrianichthyidae</taxon>
        <taxon>Oryziinae</taxon>
        <taxon>Oryzias</taxon>
    </lineage>
</organism>
<evidence type="ECO:0000256" key="3">
    <source>
        <dbReference type="ARBA" id="ARBA00022490"/>
    </source>
</evidence>
<keyword evidence="4 6" id="KW-0808">Transferase</keyword>
<evidence type="ECO:0000256" key="4">
    <source>
        <dbReference type="ARBA" id="ARBA00022679"/>
    </source>
</evidence>
<name>A0A3B3I5R4_ORYLA</name>
<dbReference type="Gene3D" id="3.40.50.300">
    <property type="entry name" value="P-loop containing nucleotide triphosphate hydrolases"/>
    <property type="match status" value="1"/>
</dbReference>
<gene>
    <name evidence="8" type="primary">LOC110016637</name>
</gene>
<dbReference type="FunCoup" id="A0A3B3I5R4">
    <property type="interactions" value="53"/>
</dbReference>
<keyword evidence="5" id="KW-0128">Catecholamine metabolism</keyword>
<dbReference type="Ensembl" id="ENSORLT00000034958.1">
    <property type="protein sequence ID" value="ENSORLP00000039372.1"/>
    <property type="gene ID" value="ENSORLG00000024619.1"/>
</dbReference>
<dbReference type="KEGG" id="ola:110016637"/>
<dbReference type="GO" id="GO:0006805">
    <property type="term" value="P:xenobiotic metabolic process"/>
    <property type="evidence" value="ECO:0007669"/>
    <property type="project" value="UniProtKB-ARBA"/>
</dbReference>
<dbReference type="GO" id="GO:0005737">
    <property type="term" value="C:cytoplasm"/>
    <property type="evidence" value="ECO:0000318"/>
    <property type="project" value="GO_Central"/>
</dbReference>
<dbReference type="GO" id="GO:0008146">
    <property type="term" value="F:sulfotransferase activity"/>
    <property type="evidence" value="ECO:0000318"/>
    <property type="project" value="GO_Central"/>
</dbReference>
<comment type="subcellular location">
    <subcellularLocation>
        <location evidence="1">Cytoplasm</location>
    </subcellularLocation>
</comment>
<dbReference type="SUPFAM" id="SSF52540">
    <property type="entry name" value="P-loop containing nucleoside triphosphate hydrolases"/>
    <property type="match status" value="1"/>
</dbReference>
<dbReference type="OrthoDB" id="205623at2759"/>
<dbReference type="GeneTree" id="ENSGT00940000166159"/>
<reference evidence="8 9" key="1">
    <citation type="journal article" date="2007" name="Nature">
        <title>The medaka draft genome and insights into vertebrate genome evolution.</title>
        <authorList>
            <person name="Kasahara M."/>
            <person name="Naruse K."/>
            <person name="Sasaki S."/>
            <person name="Nakatani Y."/>
            <person name="Qu W."/>
            <person name="Ahsan B."/>
            <person name="Yamada T."/>
            <person name="Nagayasu Y."/>
            <person name="Doi K."/>
            <person name="Kasai Y."/>
            <person name="Jindo T."/>
            <person name="Kobayashi D."/>
            <person name="Shimada A."/>
            <person name="Toyoda A."/>
            <person name="Kuroki Y."/>
            <person name="Fujiyama A."/>
            <person name="Sasaki T."/>
            <person name="Shimizu A."/>
            <person name="Asakawa S."/>
            <person name="Shimizu N."/>
            <person name="Hashimoto S."/>
            <person name="Yang J."/>
            <person name="Lee Y."/>
            <person name="Matsushima K."/>
            <person name="Sugano S."/>
            <person name="Sakaizumi M."/>
            <person name="Narita T."/>
            <person name="Ohishi K."/>
            <person name="Haga S."/>
            <person name="Ohta F."/>
            <person name="Nomoto H."/>
            <person name="Nogata K."/>
            <person name="Morishita T."/>
            <person name="Endo T."/>
            <person name="Shin-I T."/>
            <person name="Takeda H."/>
            <person name="Morishita S."/>
            <person name="Kohara Y."/>
        </authorList>
    </citation>
    <scope>NUCLEOTIDE SEQUENCE [LARGE SCALE GENOMIC DNA]</scope>
    <source>
        <strain evidence="8 9">Hd-rR</strain>
    </source>
</reference>
<dbReference type="GO" id="GO:0051923">
    <property type="term" value="P:sulfation"/>
    <property type="evidence" value="ECO:0000318"/>
    <property type="project" value="GO_Central"/>
</dbReference>
<evidence type="ECO:0000313" key="9">
    <source>
        <dbReference type="Proteomes" id="UP000001038"/>
    </source>
</evidence>
<protein>
    <recommendedName>
        <fullName evidence="6">Sulfotransferase</fullName>
        <ecNumber evidence="6">2.8.2.-</ecNumber>
    </recommendedName>
</protein>
<dbReference type="GeneID" id="110016637"/>
<dbReference type="Proteomes" id="UP000001038">
    <property type="component" value="Chromosome 16"/>
</dbReference>
<keyword evidence="3" id="KW-0963">Cytoplasm</keyword>
<evidence type="ECO:0000256" key="6">
    <source>
        <dbReference type="RuleBase" id="RU361155"/>
    </source>
</evidence>
<dbReference type="EC" id="2.8.2.-" evidence="6"/>
<sequence>MSLSNEFLLEYEGILIPRETHSLESLKFAQDFKFKDDDVVAVTYPKSGTTWMQEILPLVLSGGDLTPIQSTVNWDRVPWLEETRLANVVDKMTSPRAMVSHFPYNLMPSSFHSSKAKVIYVMRNPKDVAVSSFYFHQMASFLEDPGTFDEFLDKFLEGRVLFGKWTDHVSSWKLAKLGERILFLTYEEMVQDLGAAIRRISDFLCLDLSEDIIQKIAEHCTFKSMKANTMSNFSLVPKKYMDSDKSPFLRKGVAGDWKNHFNSEQEARFTSVIQKELEAAGLSFPFN</sequence>
<dbReference type="GO" id="GO:0006584">
    <property type="term" value="P:catecholamine metabolic process"/>
    <property type="evidence" value="ECO:0007669"/>
    <property type="project" value="UniProtKB-KW"/>
</dbReference>
<dbReference type="InterPro" id="IPR000863">
    <property type="entry name" value="Sulfotransferase_dom"/>
</dbReference>
<comment type="similarity">
    <text evidence="2 6">Belongs to the sulfotransferase 1 family.</text>
</comment>
<evidence type="ECO:0000259" key="7">
    <source>
        <dbReference type="Pfam" id="PF00685"/>
    </source>
</evidence>
<dbReference type="Bgee" id="ENSORLG00000024619">
    <property type="expression patterns" value="Expressed in bone element and 14 other cell types or tissues"/>
</dbReference>
<reference evidence="8" key="2">
    <citation type="submission" date="2025-08" db="UniProtKB">
        <authorList>
            <consortium name="Ensembl"/>
        </authorList>
    </citation>
    <scope>IDENTIFICATION</scope>
    <source>
        <strain evidence="8">Hd-rR</strain>
    </source>
</reference>
<evidence type="ECO:0000256" key="1">
    <source>
        <dbReference type="ARBA" id="ARBA00004496"/>
    </source>
</evidence>
<dbReference type="AlphaFoldDB" id="A0A3B3I5R4"/>
<dbReference type="STRING" id="8090.ENSORLP00000039372"/>
<dbReference type="PANTHER" id="PTHR11783">
    <property type="entry name" value="SULFOTRANSFERASE SULT"/>
    <property type="match status" value="1"/>
</dbReference>
<reference evidence="8" key="3">
    <citation type="submission" date="2025-09" db="UniProtKB">
        <authorList>
            <consortium name="Ensembl"/>
        </authorList>
    </citation>
    <scope>IDENTIFICATION</scope>
    <source>
        <strain evidence="8">Hd-rR</strain>
    </source>
</reference>
<accession>A0A3B3I5R4</accession>